<reference evidence="3 4" key="1">
    <citation type="submission" date="2015-04" db="EMBL/GenBank/DDBJ databases">
        <authorList>
            <person name="Syromyatnikov M.Y."/>
            <person name="Popov V.N."/>
        </authorList>
    </citation>
    <scope>NUCLEOTIDE SEQUENCE [LARGE SCALE GENOMIC DNA]</scope>
    <source>
        <strain evidence="3">WF-38-12</strain>
    </source>
</reference>
<dbReference type="OMA" id="RGIWARC"/>
<dbReference type="Pfam" id="PF07944">
    <property type="entry name" value="Beta-AFase-like_GH127_cat"/>
    <property type="match status" value="1"/>
</dbReference>
<gene>
    <name evidence="3" type="ORF">PISL3812_04562</name>
</gene>
<name>A0A0U1LVV2_TALIS</name>
<dbReference type="InterPro" id="IPR008928">
    <property type="entry name" value="6-hairpin_glycosidase_sf"/>
</dbReference>
<dbReference type="PANTHER" id="PTHR43465">
    <property type="entry name" value="DUF1680 DOMAIN PROTEIN (AFU_ORTHOLOGUE AFUA_1G08910)"/>
    <property type="match status" value="1"/>
</dbReference>
<feature type="domain" description="Non-reducing end beta-L-arabinofuranosidase-like GH127 catalytic" evidence="1">
    <location>
        <begin position="78"/>
        <end position="354"/>
    </location>
</feature>
<evidence type="ECO:0000313" key="3">
    <source>
        <dbReference type="EMBL" id="CRG87544.1"/>
    </source>
</evidence>
<evidence type="ECO:0000259" key="2">
    <source>
        <dbReference type="Pfam" id="PF24483"/>
    </source>
</evidence>
<dbReference type="InterPro" id="IPR012878">
    <property type="entry name" value="Beta-AFase-like_GH127_cat"/>
</dbReference>
<dbReference type="Pfam" id="PF24483">
    <property type="entry name" value="DUF7582"/>
    <property type="match status" value="1"/>
</dbReference>
<feature type="domain" description="DUF7582" evidence="2">
    <location>
        <begin position="683"/>
        <end position="839"/>
    </location>
</feature>
<dbReference type="SUPFAM" id="SSF48208">
    <property type="entry name" value="Six-hairpin glycosidases"/>
    <property type="match status" value="1"/>
</dbReference>
<protein>
    <submittedName>
        <fullName evidence="3">Nesprin-2</fullName>
    </submittedName>
</protein>
<dbReference type="Proteomes" id="UP000054383">
    <property type="component" value="Unassembled WGS sequence"/>
</dbReference>
<dbReference type="AlphaFoldDB" id="A0A0U1LVV2"/>
<organism evidence="3 4">
    <name type="scientific">Talaromyces islandicus</name>
    <name type="common">Penicillium islandicum</name>
    <dbReference type="NCBI Taxonomy" id="28573"/>
    <lineage>
        <taxon>Eukaryota</taxon>
        <taxon>Fungi</taxon>
        <taxon>Dikarya</taxon>
        <taxon>Ascomycota</taxon>
        <taxon>Pezizomycotina</taxon>
        <taxon>Eurotiomycetes</taxon>
        <taxon>Eurotiomycetidae</taxon>
        <taxon>Eurotiales</taxon>
        <taxon>Trichocomaceae</taxon>
        <taxon>Talaromyces</taxon>
        <taxon>Talaromyces sect. Islandici</taxon>
    </lineage>
</organism>
<evidence type="ECO:0000313" key="4">
    <source>
        <dbReference type="Proteomes" id="UP000054383"/>
    </source>
</evidence>
<accession>A0A0U1LVV2</accession>
<dbReference type="GO" id="GO:0005975">
    <property type="term" value="P:carbohydrate metabolic process"/>
    <property type="evidence" value="ECO:0007669"/>
    <property type="project" value="InterPro"/>
</dbReference>
<dbReference type="PANTHER" id="PTHR43465:SF2">
    <property type="entry name" value="DUF1680 DOMAIN PROTEIN (AFU_ORTHOLOGUE AFUA_1G08910)"/>
    <property type="match status" value="1"/>
</dbReference>
<proteinExistence type="predicted"/>
<dbReference type="STRING" id="28573.A0A0U1LVV2"/>
<dbReference type="OrthoDB" id="5358475at2759"/>
<dbReference type="InterPro" id="IPR056004">
    <property type="entry name" value="DUF7582"/>
</dbReference>
<dbReference type="InterPro" id="IPR049174">
    <property type="entry name" value="Beta-AFase-like"/>
</dbReference>
<keyword evidence="4" id="KW-1185">Reference proteome</keyword>
<sequence>MKAKTLVPFTFELLPLSSVKPRGWVQDQLNLCAAGLGGNIYNFYRFIKDSRWFGGNSEYSPLNESAPYWYNYIVPLAYLLDNEELKQQANHFLDRTLENQHADGWIGPEYTKHGRGIWARCLVLMGMVNHALADPAQYERIIDAMLRFTRLVNSMLKDDFQGLIPHPGDEFDEFCITRAHELSTTLQWLYEQVNTRQDKEVIWETMDLAWKATRVGDRDWSRFFTEKEFPKEPAVQESTLMKHVVNVSEALRYIPQLYRMSHDRDLVEHARRSVEMAFKYHGTTFGALAGDEFLAGVHPKRGAELCGTVELIFSLSYLYRLFGETRYADQAELATYNGLPAGLTPDWWAHNYLTQSNEPWVRNLENRPFYNCGARALVYGLEVNYGLPKFAMNAFVASPDLKSIAHQFLFAAEATIPVQGNKPIHITSDTHYPFDESITYRIETSRSFDFYVRIPEWATDGSTVKKYLDNEGVQEETVQADSNNLYKLPISPGNTSFRITLHAKIRVVHRSNNAVAIYRGSLLYAMEIPHKAKTGPPRHFASWKPLPEDAKYAQAIRDVEYTPTGDWQVAIDPSQAQFHRTAIKEKLPNPVFESGAPPVSITVAGSKILNWPLEGDCAGRPPSDPAVTGKPFAIKLVPFASAKLHISEFPVVKLAEVDLEKAHLQGSSCGFIAVTFLRCRQSTEDFDYLLEPQWAYDDDVKKPLHSAIEKAAKNMGFGQRWANEDMAAFVSKQDRERLFQQAEEQNIVLWQGENLKVLAVPFKWALERKLRRIYHDRQSDKRDADINDAIALLKYLREKEGGPLDQEQTRTLSICSRESPPDQVTMEEVANAYQRKYGDKVFK</sequence>
<evidence type="ECO:0000259" key="1">
    <source>
        <dbReference type="Pfam" id="PF07944"/>
    </source>
</evidence>
<dbReference type="EMBL" id="CVMT01000003">
    <property type="protein sequence ID" value="CRG87544.1"/>
    <property type="molecule type" value="Genomic_DNA"/>
</dbReference>